<sequence>MAIKIARSLYRDGPAMLGKLAFPAREGVTIRGMLQRGNAVVSYPEQGHSRAVVPDDLEGKAELYCVLARKTRLRRESEENESETCGPIQKSERKKKETKETKKKKKKLE</sequence>
<gene>
    <name evidence="2" type="ORF">K0M31_017940</name>
</gene>
<accession>A0AA40G5W9</accession>
<proteinExistence type="predicted"/>
<evidence type="ECO:0000313" key="3">
    <source>
        <dbReference type="Proteomes" id="UP001177670"/>
    </source>
</evidence>
<evidence type="ECO:0000313" key="2">
    <source>
        <dbReference type="EMBL" id="KAK1131650.1"/>
    </source>
</evidence>
<dbReference type="EMBL" id="JAHYIQ010000006">
    <property type="protein sequence ID" value="KAK1131650.1"/>
    <property type="molecule type" value="Genomic_DNA"/>
</dbReference>
<name>A0AA40G5W9_9HYME</name>
<dbReference type="Proteomes" id="UP001177670">
    <property type="component" value="Unassembled WGS sequence"/>
</dbReference>
<protein>
    <submittedName>
        <fullName evidence="2">Uncharacterized protein</fullName>
    </submittedName>
</protein>
<dbReference type="AlphaFoldDB" id="A0AA40G5W9"/>
<feature type="region of interest" description="Disordered" evidence="1">
    <location>
        <begin position="73"/>
        <end position="109"/>
    </location>
</feature>
<keyword evidence="3" id="KW-1185">Reference proteome</keyword>
<feature type="compositionally biased region" description="Basic and acidic residues" evidence="1">
    <location>
        <begin position="90"/>
        <end position="100"/>
    </location>
</feature>
<comment type="caution">
    <text evidence="2">The sequence shown here is derived from an EMBL/GenBank/DDBJ whole genome shotgun (WGS) entry which is preliminary data.</text>
</comment>
<evidence type="ECO:0000256" key="1">
    <source>
        <dbReference type="SAM" id="MobiDB-lite"/>
    </source>
</evidence>
<organism evidence="2 3">
    <name type="scientific">Melipona bicolor</name>
    <dbReference type="NCBI Taxonomy" id="60889"/>
    <lineage>
        <taxon>Eukaryota</taxon>
        <taxon>Metazoa</taxon>
        <taxon>Ecdysozoa</taxon>
        <taxon>Arthropoda</taxon>
        <taxon>Hexapoda</taxon>
        <taxon>Insecta</taxon>
        <taxon>Pterygota</taxon>
        <taxon>Neoptera</taxon>
        <taxon>Endopterygota</taxon>
        <taxon>Hymenoptera</taxon>
        <taxon>Apocrita</taxon>
        <taxon>Aculeata</taxon>
        <taxon>Apoidea</taxon>
        <taxon>Anthophila</taxon>
        <taxon>Apidae</taxon>
        <taxon>Melipona</taxon>
    </lineage>
</organism>
<reference evidence="2" key="1">
    <citation type="submission" date="2021-10" db="EMBL/GenBank/DDBJ databases">
        <title>Melipona bicolor Genome sequencing and assembly.</title>
        <authorList>
            <person name="Araujo N.S."/>
            <person name="Arias M.C."/>
        </authorList>
    </citation>
    <scope>NUCLEOTIDE SEQUENCE</scope>
    <source>
        <strain evidence="2">USP_2M_L1-L4_2017</strain>
        <tissue evidence="2">Whole body</tissue>
    </source>
</reference>